<reference evidence="2 3" key="1">
    <citation type="journal article" date="2005" name="J. Bacteriol.">
        <title>Complete genome sequence and analysis of the multiresistant nosocomial pathogen Corynebacterium jeikeium K411, a lipid-requiring bacterium of the human skin flora.</title>
        <authorList>
            <person name="Tauch A."/>
            <person name="Kaiser O."/>
            <person name="Hain T."/>
            <person name="Goesmann A."/>
            <person name="Weisshaar B."/>
            <person name="Albersmeier A."/>
            <person name="Bekel T."/>
            <person name="Bischoff N."/>
            <person name="Brune I."/>
            <person name="Chakraborty T."/>
            <person name="Kalinowski J."/>
            <person name="Meyer F."/>
            <person name="Rupp O."/>
            <person name="Schneiker S."/>
            <person name="Viehoever P."/>
            <person name="Puehler A."/>
        </authorList>
    </citation>
    <scope>NUCLEOTIDE SEQUENCE [LARGE SCALE GENOMIC DNA]</scope>
    <source>
        <strain evidence="2 3">K411</strain>
    </source>
</reference>
<dbReference type="SUPFAM" id="SSF54913">
    <property type="entry name" value="GlnB-like"/>
    <property type="match status" value="1"/>
</dbReference>
<dbReference type="PROSITE" id="PS51343">
    <property type="entry name" value="PII_GLNB_DOM"/>
    <property type="match status" value="1"/>
</dbReference>
<dbReference type="STRING" id="306537.jk1196"/>
<dbReference type="InterPro" id="IPR011322">
    <property type="entry name" value="N-reg_PII-like_a/b"/>
</dbReference>
<evidence type="ECO:0000256" key="1">
    <source>
        <dbReference type="RuleBase" id="RU003936"/>
    </source>
</evidence>
<dbReference type="SMART" id="SM00938">
    <property type="entry name" value="P-II"/>
    <property type="match status" value="1"/>
</dbReference>
<dbReference type="HOGENOM" id="CLU_082268_0_0_11"/>
<sequence>MKLITAVIKPFTLPDIRQALEAIEIHGLTVSETQGFGRQRGHSEVYRGAEFAADFVPKVKLEIVAADASVDSIVDAIVGAACTGRIGDGKIWITPVDEVIRVRTGERGEDAL</sequence>
<proteinExistence type="inferred from homology"/>
<dbReference type="Gene3D" id="3.30.70.120">
    <property type="match status" value="1"/>
</dbReference>
<gene>
    <name evidence="2" type="primary">glnK</name>
    <name evidence="2" type="ordered locus">jk1196</name>
</gene>
<dbReference type="KEGG" id="cjk:jk1196"/>
<evidence type="ECO:0000313" key="2">
    <source>
        <dbReference type="EMBL" id="CAI37360.1"/>
    </source>
</evidence>
<dbReference type="GO" id="GO:0030234">
    <property type="term" value="F:enzyme regulator activity"/>
    <property type="evidence" value="ECO:0007669"/>
    <property type="project" value="InterPro"/>
</dbReference>
<dbReference type="PANTHER" id="PTHR30115:SF11">
    <property type="entry name" value="NITROGEN REGULATORY PROTEIN P-II HOMOLOG"/>
    <property type="match status" value="1"/>
</dbReference>
<dbReference type="Pfam" id="PF00543">
    <property type="entry name" value="P-II"/>
    <property type="match status" value="1"/>
</dbReference>
<dbReference type="RefSeq" id="WP_011273713.1">
    <property type="nucleotide sequence ID" value="NC_007164.1"/>
</dbReference>
<keyword evidence="3" id="KW-1185">Reference proteome</keyword>
<name>Q4JUZ7_CORJK</name>
<dbReference type="AlphaFoldDB" id="Q4JUZ7"/>
<dbReference type="PRINTS" id="PR00340">
    <property type="entry name" value="PIIGLNB"/>
</dbReference>
<dbReference type="InterPro" id="IPR015867">
    <property type="entry name" value="N-reg_PII/ATP_PRibTrfase_C"/>
</dbReference>
<dbReference type="GO" id="GO:0006808">
    <property type="term" value="P:regulation of nitrogen utilization"/>
    <property type="evidence" value="ECO:0007669"/>
    <property type="project" value="InterPro"/>
</dbReference>
<comment type="similarity">
    <text evidence="1">Belongs to the P(II) protein family.</text>
</comment>
<dbReference type="PATRIC" id="fig|306537.10.peg.1210"/>
<dbReference type="GO" id="GO:0005829">
    <property type="term" value="C:cytosol"/>
    <property type="evidence" value="ECO:0007669"/>
    <property type="project" value="TreeGrafter"/>
</dbReference>
<dbReference type="OrthoDB" id="9802729at2"/>
<dbReference type="PIRSF" id="PIRSF039144">
    <property type="entry name" value="GlnB"/>
    <property type="match status" value="1"/>
</dbReference>
<dbReference type="InterPro" id="IPR002187">
    <property type="entry name" value="N-reg_PII"/>
</dbReference>
<evidence type="ECO:0000313" key="3">
    <source>
        <dbReference type="Proteomes" id="UP000000545"/>
    </source>
</evidence>
<protein>
    <submittedName>
        <fullName evidence="2">Nitrogen regulatory protein P-II</fullName>
    </submittedName>
</protein>
<dbReference type="EMBL" id="CR931997">
    <property type="protein sequence ID" value="CAI37360.1"/>
    <property type="molecule type" value="Genomic_DNA"/>
</dbReference>
<dbReference type="GO" id="GO:0005524">
    <property type="term" value="F:ATP binding"/>
    <property type="evidence" value="ECO:0007669"/>
    <property type="project" value="TreeGrafter"/>
</dbReference>
<dbReference type="InterPro" id="IPR017918">
    <property type="entry name" value="N-reg_PII_CS"/>
</dbReference>
<dbReference type="eggNOG" id="COG0347">
    <property type="taxonomic scope" value="Bacteria"/>
</dbReference>
<dbReference type="Proteomes" id="UP000000545">
    <property type="component" value="Chromosome"/>
</dbReference>
<dbReference type="PROSITE" id="PS00638">
    <property type="entry name" value="PII_GLNB_CTER"/>
    <property type="match status" value="1"/>
</dbReference>
<dbReference type="PANTHER" id="PTHR30115">
    <property type="entry name" value="NITROGEN REGULATORY PROTEIN P-II"/>
    <property type="match status" value="1"/>
</dbReference>
<organism evidence="2 3">
    <name type="scientific">Corynebacterium jeikeium (strain K411)</name>
    <dbReference type="NCBI Taxonomy" id="306537"/>
    <lineage>
        <taxon>Bacteria</taxon>
        <taxon>Bacillati</taxon>
        <taxon>Actinomycetota</taxon>
        <taxon>Actinomycetes</taxon>
        <taxon>Mycobacteriales</taxon>
        <taxon>Corynebacteriaceae</taxon>
        <taxon>Corynebacterium</taxon>
    </lineage>
</organism>
<accession>Q4JUZ7</accession>